<feature type="domain" description="VWFA" evidence="1">
    <location>
        <begin position="147"/>
        <end position="395"/>
    </location>
</feature>
<dbReference type="PROSITE" id="PS50234">
    <property type="entry name" value="VWFA"/>
    <property type="match status" value="1"/>
</dbReference>
<dbReference type="InterPro" id="IPR002035">
    <property type="entry name" value="VWF_A"/>
</dbReference>
<comment type="caution">
    <text evidence="2">The sequence shown here is derived from an EMBL/GenBank/DDBJ whole genome shotgun (WGS) entry which is preliminary data.</text>
</comment>
<gene>
    <name evidence="2" type="ORF">A1Q5_05110</name>
</gene>
<keyword evidence="3" id="KW-1185">Reference proteome</keyword>
<dbReference type="Gene3D" id="3.40.50.410">
    <property type="entry name" value="von Willebrand factor, type A domain"/>
    <property type="match status" value="1"/>
</dbReference>
<evidence type="ECO:0000313" key="2">
    <source>
        <dbReference type="EMBL" id="OEF18966.1"/>
    </source>
</evidence>
<proteinExistence type="predicted"/>
<protein>
    <submittedName>
        <fullName evidence="2">TadG</fullName>
    </submittedName>
</protein>
<evidence type="ECO:0000313" key="3">
    <source>
        <dbReference type="Proteomes" id="UP000095059"/>
    </source>
</evidence>
<reference evidence="2 3" key="1">
    <citation type="journal article" date="2012" name="Science">
        <title>Ecological populations of bacteria act as socially cohesive units of antibiotic production and resistance.</title>
        <authorList>
            <person name="Cordero O.X."/>
            <person name="Wildschutte H."/>
            <person name="Kirkup B."/>
            <person name="Proehl S."/>
            <person name="Ngo L."/>
            <person name="Hussain F."/>
            <person name="Le Roux F."/>
            <person name="Mincer T."/>
            <person name="Polz M.F."/>
        </authorList>
    </citation>
    <scope>NUCLEOTIDE SEQUENCE [LARGE SCALE GENOMIC DNA]</scope>
    <source>
        <strain evidence="2 3">5S-186</strain>
    </source>
</reference>
<name>A0ABX3AX45_ALILO</name>
<accession>A0ABX3AX45</accession>
<organism evidence="2 3">
    <name type="scientific">Aliivibrio logei 5S-186</name>
    <dbReference type="NCBI Taxonomy" id="626086"/>
    <lineage>
        <taxon>Bacteria</taxon>
        <taxon>Pseudomonadati</taxon>
        <taxon>Pseudomonadota</taxon>
        <taxon>Gammaproteobacteria</taxon>
        <taxon>Vibrionales</taxon>
        <taxon>Vibrionaceae</taxon>
        <taxon>Aliivibrio</taxon>
    </lineage>
</organism>
<dbReference type="EMBL" id="AJYJ02000058">
    <property type="protein sequence ID" value="OEF18966.1"/>
    <property type="molecule type" value="Genomic_DNA"/>
</dbReference>
<dbReference type="Proteomes" id="UP000095059">
    <property type="component" value="Unassembled WGS sequence"/>
</dbReference>
<dbReference type="SUPFAM" id="SSF53300">
    <property type="entry name" value="vWA-like"/>
    <property type="match status" value="1"/>
</dbReference>
<sequence>MMIPALFGIFTLASDGARAIQTKARIEDAAEVATLAVSAHNDPNQDYGGGGSPSSANQQIVTDYINAYISDVDSINEIKVYKRNCEEIPECKAGLAVGEPRYFEHEVGVTTSQKSWFPGNDAIVGMGESFSTSGHSLARKYQSEAVDVMFAADFSGSMEDGWTGSNKRKYQDLIEIINNISVELQKFNDLENSDNDNTMGISAYNVDTYSQYSGGWGSNDWCHLSQGVTSWGKVSAGETVAELWNEKPKSYCSYFGGSGRFNDIPLTLNFDDFNQKVARFSPKGGTASYQALIRGAQLLSYGTNSRRLLIVLSDGDDNDKELARNLVNAGMCSSIQQGLESDRTPDNRPIRAQMAVIGFDYDPYANQALKDCVGEENVYKAEDSDDIQNTILELISEEIGHLK</sequence>
<dbReference type="InterPro" id="IPR036465">
    <property type="entry name" value="vWFA_dom_sf"/>
</dbReference>
<evidence type="ECO:0000259" key="1">
    <source>
        <dbReference type="PROSITE" id="PS50234"/>
    </source>
</evidence>